<dbReference type="PANTHER" id="PTHR46848:SF1">
    <property type="entry name" value="REGULATOR OF G-PROTEIN SIGNALING 3"/>
    <property type="match status" value="1"/>
</dbReference>
<dbReference type="STRING" id="43151.W5JVL7"/>
<reference evidence="1" key="3">
    <citation type="journal article" date="2013" name="Nucleic Acids Res.">
        <title>The genome of Anopheles darlingi, the main neotropical malaria vector.</title>
        <authorList>
            <person name="Marinotti O."/>
            <person name="Cerqueira G.C."/>
            <person name="de Almeida L.G."/>
            <person name="Ferro M.I."/>
            <person name="Loreto E.L."/>
            <person name="Zaha A."/>
            <person name="Teixeira S.M."/>
            <person name="Wespiser A.R."/>
            <person name="Almeida E Silva A."/>
            <person name="Schlindwein A.D."/>
            <person name="Pacheco A.C."/>
            <person name="Silva A.L."/>
            <person name="Graveley B.R."/>
            <person name="Walenz B.P."/>
            <person name="Lima Bde A."/>
            <person name="Ribeiro C.A."/>
            <person name="Nunes-Silva C.G."/>
            <person name="de Carvalho C.R."/>
            <person name="Soares C.M."/>
            <person name="de Menezes C.B."/>
            <person name="Matiolli C."/>
            <person name="Caffrey D."/>
            <person name="Araujo D.A."/>
            <person name="de Oliveira D.M."/>
            <person name="Golenbock D."/>
            <person name="Grisard E.C."/>
            <person name="Fantinatti-Garboggini F."/>
            <person name="de Carvalho F.M."/>
            <person name="Barcellos F.G."/>
            <person name="Prosdocimi F."/>
            <person name="May G."/>
            <person name="Azevedo Junior G.M."/>
            <person name="Guimaraes G.M."/>
            <person name="Goldman G.H."/>
            <person name="Padilha I.Q."/>
            <person name="Batista Jda S."/>
            <person name="Ferro J.A."/>
            <person name="Ribeiro J.M."/>
            <person name="Fietto J.L."/>
            <person name="Dabbas K.M."/>
            <person name="Cerdeira L."/>
            <person name="Agnez-Lima L.F."/>
            <person name="Brocchi M."/>
            <person name="de Carvalho M.O."/>
            <person name="Teixeira Mde M."/>
            <person name="Diniz Maia Mde M."/>
            <person name="Goldman M.H."/>
            <person name="Cruz Schneider M.P."/>
            <person name="Felipe M.S."/>
            <person name="Hungria M."/>
            <person name="Nicolas M.F."/>
            <person name="Pereira M."/>
            <person name="Montes M.A."/>
            <person name="Cantao M.E."/>
            <person name="Vincentz M."/>
            <person name="Rafael M.S."/>
            <person name="Silverman N."/>
            <person name="Stoco P.H."/>
            <person name="Souza R.C."/>
            <person name="Vicentini R."/>
            <person name="Gazzinelli R.T."/>
            <person name="Neves Rde O."/>
            <person name="Silva R."/>
            <person name="Astolfi-Filho S."/>
            <person name="Maciel T.E."/>
            <person name="Urmenyi T.P."/>
            <person name="Tadei W.P."/>
            <person name="Camargo E.P."/>
            <person name="de Vasconcelos A.T."/>
        </authorList>
    </citation>
    <scope>NUCLEOTIDE SEQUENCE</scope>
</reference>
<reference evidence="1 3" key="1">
    <citation type="journal article" date="2010" name="BMC Genomics">
        <title>Combination of measures distinguishes pre-miRNAs from other stem-loops in the genome of the newly sequenced Anopheles darlingi.</title>
        <authorList>
            <person name="Mendes N.D."/>
            <person name="Freitas A.T."/>
            <person name="Vasconcelos A.T."/>
            <person name="Sagot M.F."/>
        </authorList>
    </citation>
    <scope>NUCLEOTIDE SEQUENCE</scope>
</reference>
<dbReference type="HOGENOM" id="CLU_1361445_0_0_1"/>
<dbReference type="VEuPathDB" id="VectorBase:ADAC000773"/>
<keyword evidence="3" id="KW-1185">Reference proteome</keyword>
<evidence type="ECO:0000313" key="2">
    <source>
        <dbReference type="EnsemblMetazoa" id="ADAC000773-PA"/>
    </source>
</evidence>
<dbReference type="EMBL" id="ADMH02000191">
    <property type="protein sequence ID" value="ETN67418.1"/>
    <property type="molecule type" value="Genomic_DNA"/>
</dbReference>
<dbReference type="EnsemblMetazoa" id="ADAC000773-RA">
    <property type="protein sequence ID" value="ADAC000773-PA"/>
    <property type="gene ID" value="ADAC000773"/>
</dbReference>
<evidence type="ECO:0000313" key="1">
    <source>
        <dbReference type="EMBL" id="ETN67418.1"/>
    </source>
</evidence>
<dbReference type="SUPFAM" id="SSF48065">
    <property type="entry name" value="DBL homology domain (DH-domain)"/>
    <property type="match status" value="1"/>
</dbReference>
<dbReference type="GO" id="GO:0005634">
    <property type="term" value="C:nucleus"/>
    <property type="evidence" value="ECO:0007669"/>
    <property type="project" value="TreeGrafter"/>
</dbReference>
<sequence length="201" mass="23110">MNTALCVAYRKYCNGLKKADCVLVNKSRNSNCDFMKFITEPPVPRKRPDLTTFIHRPLQHFREILKHMQMIASHCRVDSEEQINFNSIINELQTSYREITVGGGLMEPIGEGLSRDRVLFITEEPISLSTVTDSCFNIRKKGTEFRLTIDPSGRQIESPTVHCAPDLTRTPKKNLKKRYVVLRAPSTELKAVWQNLLTRQM</sequence>
<dbReference type="eggNOG" id="KOG3522">
    <property type="taxonomic scope" value="Eukaryota"/>
</dbReference>
<reference evidence="1" key="2">
    <citation type="submission" date="2010-05" db="EMBL/GenBank/DDBJ databases">
        <authorList>
            <person name="Almeida L.G."/>
            <person name="Nicolas M.F."/>
            <person name="Souza R.C."/>
            <person name="Vasconcelos A.T.R."/>
        </authorList>
    </citation>
    <scope>NUCLEOTIDE SEQUENCE</scope>
</reference>
<dbReference type="PANTHER" id="PTHR46848">
    <property type="entry name" value="REGULATOR OF G-PROTEIN SIGNALING 3"/>
    <property type="match status" value="1"/>
</dbReference>
<dbReference type="VEuPathDB" id="VectorBase:ADAR2_006454"/>
<dbReference type="InterPro" id="IPR035899">
    <property type="entry name" value="DBL_dom_sf"/>
</dbReference>
<evidence type="ECO:0000313" key="3">
    <source>
        <dbReference type="Proteomes" id="UP000000673"/>
    </source>
</evidence>
<proteinExistence type="predicted"/>
<protein>
    <submittedName>
        <fullName evidence="1">Protostome-specific GEF</fullName>
    </submittedName>
</protein>
<organism evidence="1">
    <name type="scientific">Anopheles darlingi</name>
    <name type="common">Mosquito</name>
    <dbReference type="NCBI Taxonomy" id="43151"/>
    <lineage>
        <taxon>Eukaryota</taxon>
        <taxon>Metazoa</taxon>
        <taxon>Ecdysozoa</taxon>
        <taxon>Arthropoda</taxon>
        <taxon>Hexapoda</taxon>
        <taxon>Insecta</taxon>
        <taxon>Pterygota</taxon>
        <taxon>Neoptera</taxon>
        <taxon>Endopterygota</taxon>
        <taxon>Diptera</taxon>
        <taxon>Nematocera</taxon>
        <taxon>Culicoidea</taxon>
        <taxon>Culicidae</taxon>
        <taxon>Anophelinae</taxon>
        <taxon>Anopheles</taxon>
    </lineage>
</organism>
<accession>W5JVL7</accession>
<gene>
    <name evidence="1" type="ORF">AND_000773</name>
</gene>
<name>W5JVL7_ANODA</name>
<reference evidence="2" key="4">
    <citation type="submission" date="2015-06" db="UniProtKB">
        <authorList>
            <consortium name="EnsemblMetazoa"/>
        </authorList>
    </citation>
    <scope>IDENTIFICATION</scope>
</reference>
<dbReference type="GO" id="GO:0005886">
    <property type="term" value="C:plasma membrane"/>
    <property type="evidence" value="ECO:0007669"/>
    <property type="project" value="TreeGrafter"/>
</dbReference>
<dbReference type="Proteomes" id="UP000000673">
    <property type="component" value="Unassembled WGS sequence"/>
</dbReference>
<dbReference type="AlphaFoldDB" id="W5JVL7"/>